<proteinExistence type="predicted"/>
<organism evidence="1 2">
    <name type="scientific">Candidatus Hakubella thermalkaliphila</name>
    <dbReference type="NCBI Taxonomy" id="2754717"/>
    <lineage>
        <taxon>Bacteria</taxon>
        <taxon>Bacillati</taxon>
        <taxon>Actinomycetota</taxon>
        <taxon>Actinomycetota incertae sedis</taxon>
        <taxon>Candidatus Hakubellales</taxon>
        <taxon>Candidatus Hakubellaceae</taxon>
        <taxon>Candidatus Hakubella</taxon>
    </lineage>
</organism>
<reference evidence="1 2" key="1">
    <citation type="journal article" date="2020" name="Front. Microbiol.">
        <title>Single-cell genomics of novel Actinobacteria with the Wood-Ljungdahl pathway discovered in a serpentinizing system.</title>
        <authorList>
            <person name="Merino N."/>
            <person name="Kawai M."/>
            <person name="Boyd E.S."/>
            <person name="Colman D.R."/>
            <person name="McGlynn S.E."/>
            <person name="Nealson K.H."/>
            <person name="Kurokawa K."/>
            <person name="Hongoh Y."/>
        </authorList>
    </citation>
    <scope>NUCLEOTIDE SEQUENCE [LARGE SCALE GENOMIC DNA]</scope>
    <source>
        <strain evidence="1 2">S44</strain>
    </source>
</reference>
<gene>
    <name evidence="1" type="ORF">HKBW3S44_00887</name>
</gene>
<sequence>MGKKYSEGQKYSWRLSLSLEQGGKDCCINLFYFVHPHLFLQHLLHGGHPYAHQATGTDKLKMREIGIDVEGEAVVGYPLGDADPDRGDLIDLHPDPPAIPLLELPGWRNSAGSQ</sequence>
<accession>A0A6V8PY26</accession>
<evidence type="ECO:0000313" key="1">
    <source>
        <dbReference type="EMBL" id="GFP37207.1"/>
    </source>
</evidence>
<dbReference type="AlphaFoldDB" id="A0A6V8PY26"/>
<comment type="caution">
    <text evidence="1">The sequence shown here is derived from an EMBL/GenBank/DDBJ whole genome shotgun (WGS) entry which is preliminary data.</text>
</comment>
<dbReference type="Proteomes" id="UP000561271">
    <property type="component" value="Unassembled WGS sequence"/>
</dbReference>
<evidence type="ECO:0000313" key="2">
    <source>
        <dbReference type="Proteomes" id="UP000561271"/>
    </source>
</evidence>
<name>A0A6V8PY26_9ACTN</name>
<dbReference type="EMBL" id="BLSC01000060">
    <property type="protein sequence ID" value="GFP37207.1"/>
    <property type="molecule type" value="Genomic_DNA"/>
</dbReference>
<protein>
    <submittedName>
        <fullName evidence="1">Uncharacterized protein</fullName>
    </submittedName>
</protein>